<keyword evidence="5" id="KW-1185">Reference proteome</keyword>
<proteinExistence type="predicted"/>
<name>A0ABU2M8P5_9ACTN</name>
<feature type="compositionally biased region" description="Acidic residues" evidence="2">
    <location>
        <begin position="40"/>
        <end position="53"/>
    </location>
</feature>
<feature type="region of interest" description="Disordered" evidence="2">
    <location>
        <begin position="34"/>
        <end position="53"/>
    </location>
</feature>
<accession>A0ABU2M8P5</accession>
<sequence length="197" mass="22402">MSSSPLYLAIVVVWLIVLVPMLLRKDPVDVVHEEPRREDEDMETMEDAEVPEDDEEGIEGEVLLMGEPAPPVPIIRERRSRVMARRRRRTTALVLLALGTVIAVAFGLGPWWVILPPVLLLGGHLALLREAAKADAEHRAAVIEVRRQVALRARRAVEREEREEREAEREAEIIALRDRRNQVYDQYADARLRAAGD</sequence>
<keyword evidence="3" id="KW-0472">Membrane</keyword>
<protein>
    <submittedName>
        <fullName evidence="4">Uncharacterized protein</fullName>
    </submittedName>
</protein>
<dbReference type="RefSeq" id="WP_311511694.1">
    <property type="nucleotide sequence ID" value="NZ_JAVREP010000006.1"/>
</dbReference>
<keyword evidence="3" id="KW-1133">Transmembrane helix</keyword>
<reference evidence="5" key="1">
    <citation type="submission" date="2023-07" db="EMBL/GenBank/DDBJ databases">
        <title>30 novel species of actinomycetes from the DSMZ collection.</title>
        <authorList>
            <person name="Nouioui I."/>
        </authorList>
    </citation>
    <scope>NUCLEOTIDE SEQUENCE [LARGE SCALE GENOMIC DNA]</scope>
    <source>
        <strain evidence="5">DSM 44743</strain>
    </source>
</reference>
<feature type="coiled-coil region" evidence="1">
    <location>
        <begin position="150"/>
        <end position="177"/>
    </location>
</feature>
<evidence type="ECO:0000313" key="5">
    <source>
        <dbReference type="Proteomes" id="UP001183390"/>
    </source>
</evidence>
<dbReference type="Proteomes" id="UP001183390">
    <property type="component" value="Unassembled WGS sequence"/>
</dbReference>
<gene>
    <name evidence="4" type="ORF">RM479_11450</name>
</gene>
<comment type="caution">
    <text evidence="4">The sequence shown here is derived from an EMBL/GenBank/DDBJ whole genome shotgun (WGS) entry which is preliminary data.</text>
</comment>
<evidence type="ECO:0000256" key="1">
    <source>
        <dbReference type="SAM" id="Coils"/>
    </source>
</evidence>
<evidence type="ECO:0000313" key="4">
    <source>
        <dbReference type="EMBL" id="MDT0329026.1"/>
    </source>
</evidence>
<feature type="transmembrane region" description="Helical" evidence="3">
    <location>
        <begin position="91"/>
        <end position="114"/>
    </location>
</feature>
<dbReference type="EMBL" id="JAVREP010000006">
    <property type="protein sequence ID" value="MDT0329026.1"/>
    <property type="molecule type" value="Genomic_DNA"/>
</dbReference>
<feature type="transmembrane region" description="Helical" evidence="3">
    <location>
        <begin position="6"/>
        <end position="23"/>
    </location>
</feature>
<keyword evidence="1" id="KW-0175">Coiled coil</keyword>
<evidence type="ECO:0000256" key="2">
    <source>
        <dbReference type="SAM" id="MobiDB-lite"/>
    </source>
</evidence>
<organism evidence="4 5">
    <name type="scientific">Nocardiopsis lambiniae</name>
    <dbReference type="NCBI Taxonomy" id="3075539"/>
    <lineage>
        <taxon>Bacteria</taxon>
        <taxon>Bacillati</taxon>
        <taxon>Actinomycetota</taxon>
        <taxon>Actinomycetes</taxon>
        <taxon>Streptosporangiales</taxon>
        <taxon>Nocardiopsidaceae</taxon>
        <taxon>Nocardiopsis</taxon>
    </lineage>
</organism>
<keyword evidence="3" id="KW-0812">Transmembrane</keyword>
<evidence type="ECO:0000256" key="3">
    <source>
        <dbReference type="SAM" id="Phobius"/>
    </source>
</evidence>